<dbReference type="Pfam" id="PF00078">
    <property type="entry name" value="RVT_1"/>
    <property type="match status" value="1"/>
</dbReference>
<evidence type="ECO:0000256" key="2">
    <source>
        <dbReference type="ARBA" id="ARBA00022679"/>
    </source>
</evidence>
<dbReference type="GO" id="GO:0051607">
    <property type="term" value="P:defense response to virus"/>
    <property type="evidence" value="ECO:0007669"/>
    <property type="project" value="UniProtKB-KW"/>
</dbReference>
<dbReference type="PRINTS" id="PR00866">
    <property type="entry name" value="RNADNAPOLMS"/>
</dbReference>
<evidence type="ECO:0000256" key="9">
    <source>
        <dbReference type="ARBA" id="ARBA00048173"/>
    </source>
</evidence>
<proteinExistence type="inferred from homology"/>
<dbReference type="PROSITE" id="PS50878">
    <property type="entry name" value="RT_POL"/>
    <property type="match status" value="1"/>
</dbReference>
<evidence type="ECO:0000256" key="7">
    <source>
        <dbReference type="ARBA" id="ARBA00023118"/>
    </source>
</evidence>
<dbReference type="GO" id="GO:0046872">
    <property type="term" value="F:metal ion binding"/>
    <property type="evidence" value="ECO:0007669"/>
    <property type="project" value="UniProtKB-KW"/>
</dbReference>
<comment type="catalytic activity">
    <reaction evidence="9">
        <text>DNA(n) + a 2'-deoxyribonucleoside 5'-triphosphate = DNA(n+1) + diphosphate</text>
        <dbReference type="Rhea" id="RHEA:22508"/>
        <dbReference type="Rhea" id="RHEA-COMP:17339"/>
        <dbReference type="Rhea" id="RHEA-COMP:17340"/>
        <dbReference type="ChEBI" id="CHEBI:33019"/>
        <dbReference type="ChEBI" id="CHEBI:61560"/>
        <dbReference type="ChEBI" id="CHEBI:173112"/>
        <dbReference type="EC" id="2.7.7.49"/>
    </reaction>
</comment>
<evidence type="ECO:0000313" key="11">
    <source>
        <dbReference type="EMBL" id="PSL09189.1"/>
    </source>
</evidence>
<dbReference type="InterPro" id="IPR053543">
    <property type="entry name" value="Bacterial_RT"/>
</dbReference>
<keyword evidence="3" id="KW-0548">Nucleotidyltransferase</keyword>
<dbReference type="RefSeq" id="WP_106593308.1">
    <property type="nucleotide sequence ID" value="NZ_PYGI01000034.1"/>
</dbReference>
<evidence type="ECO:0000259" key="10">
    <source>
        <dbReference type="PROSITE" id="PS50878"/>
    </source>
</evidence>
<evidence type="ECO:0000313" key="12">
    <source>
        <dbReference type="Proteomes" id="UP000242133"/>
    </source>
</evidence>
<dbReference type="InterPro" id="IPR051083">
    <property type="entry name" value="GrpII_Intron_Splice-Mob/Def"/>
</dbReference>
<dbReference type="OrthoDB" id="9793236at2"/>
<keyword evidence="6 11" id="KW-0695">RNA-directed DNA polymerase</keyword>
<reference evidence="11 12" key="1">
    <citation type="submission" date="2018-03" db="EMBL/GenBank/DDBJ databases">
        <title>Genomic Encyclopedia of Archaeal and Bacterial Type Strains, Phase II (KMG-II): from individual species to whole genera.</title>
        <authorList>
            <person name="Goeker M."/>
        </authorList>
    </citation>
    <scope>NUCLEOTIDE SEQUENCE [LARGE SCALE GENOMIC DNA]</scope>
    <source>
        <strain evidence="11 12">DSM 17586</strain>
    </source>
</reference>
<accession>A0A2P8EI96</accession>
<dbReference type="NCBIfam" id="NF038237">
    <property type="entry name" value="retron_Ec67_fus"/>
    <property type="match status" value="1"/>
</dbReference>
<evidence type="ECO:0000256" key="1">
    <source>
        <dbReference type="ARBA" id="ARBA00012493"/>
    </source>
</evidence>
<evidence type="ECO:0000256" key="8">
    <source>
        <dbReference type="ARBA" id="ARBA00034120"/>
    </source>
</evidence>
<keyword evidence="5" id="KW-0460">Magnesium</keyword>
<keyword evidence="4" id="KW-0479">Metal-binding</keyword>
<organism evidence="11 12">
    <name type="scientific">Marinobacterium halophilum</name>
    <dbReference type="NCBI Taxonomy" id="267374"/>
    <lineage>
        <taxon>Bacteria</taxon>
        <taxon>Pseudomonadati</taxon>
        <taxon>Pseudomonadota</taxon>
        <taxon>Gammaproteobacteria</taxon>
        <taxon>Oceanospirillales</taxon>
        <taxon>Oceanospirillaceae</taxon>
        <taxon>Marinobacterium</taxon>
    </lineage>
</organism>
<dbReference type="EC" id="2.7.7.49" evidence="1"/>
<evidence type="ECO:0000256" key="5">
    <source>
        <dbReference type="ARBA" id="ARBA00022842"/>
    </source>
</evidence>
<keyword evidence="7" id="KW-0051">Antiviral defense</keyword>
<dbReference type="InterPro" id="IPR000123">
    <property type="entry name" value="Reverse_transcriptase_msDNA"/>
</dbReference>
<dbReference type="AlphaFoldDB" id="A0A2P8EI96"/>
<comment type="caution">
    <text evidence="11">The sequence shown here is derived from an EMBL/GenBank/DDBJ whole genome shotgun (WGS) entry which is preliminary data.</text>
</comment>
<dbReference type="PANTHER" id="PTHR34047">
    <property type="entry name" value="NUCLEAR INTRON MATURASE 1, MITOCHONDRIAL-RELATED"/>
    <property type="match status" value="1"/>
</dbReference>
<keyword evidence="12" id="KW-1185">Reference proteome</keyword>
<comment type="similarity">
    <text evidence="8">Belongs to the bacterial reverse transcriptase family.</text>
</comment>
<sequence length="615" mass="70775">MDEKKARSRKLDRYFRLSNCTTRSELASLLNISSVFLTNVIYIQKPDNLYRSFNIPKKSGGHRVIFAPAPQLKEIQSSLAHLLLDCIDAINIKKGENLKLGKPFISTLSHGFSRKKSIITNAEKHRNRRVILNTDIEDFFGSFNFGRVRGFFLKNRNFQLFPDIATTIAQIACYNNALPQGSPSSPVISNLICHTMDIRLAKLASKHSLYYTRYADDLTFSTNKKEIPVEIAINKGGQYEVGIALKKEIHRSGLSINHGKTRVNFKDSRQDVTGLTVNKKINTNRHYWRLERSRCHYLFMTGDIPDDGGSYDLESKISRLHGRLNFIDTIDRHNRVNLAKIEQHIISNKSINGILKEDIEEVLLGKDNNKKTKRNKKLNSREINFSRFLFYRNFYNNSKPLIICEGKTDNIYISCALESLSPSYPGLIEHDKKEKKYKKLIKLYEHTKRARYLLDIHGGADHLLDFIRQYEKRFSYYKAPISNSPVILLLDNDTGPKAIIQYLKNTLLKGTGIDPKNEEFIHICKNLYLVLTPLSNKKDTSMEDFFENTVLKTKVNGKSFNPSNDAATDTTYGKHIFSTEVVKKHKNSISFDMFRPIFDRIVAVIEHYESIKNSL</sequence>
<gene>
    <name evidence="11" type="ORF">CLV44_1342</name>
</gene>
<dbReference type="GO" id="GO:0003964">
    <property type="term" value="F:RNA-directed DNA polymerase activity"/>
    <property type="evidence" value="ECO:0007669"/>
    <property type="project" value="UniProtKB-KW"/>
</dbReference>
<dbReference type="EMBL" id="PYGI01000034">
    <property type="protein sequence ID" value="PSL09189.1"/>
    <property type="molecule type" value="Genomic_DNA"/>
</dbReference>
<dbReference type="InterPro" id="IPR000477">
    <property type="entry name" value="RT_dom"/>
</dbReference>
<dbReference type="CDD" id="cd03487">
    <property type="entry name" value="RT_Bac_retron_II"/>
    <property type="match status" value="1"/>
</dbReference>
<evidence type="ECO:0000256" key="6">
    <source>
        <dbReference type="ARBA" id="ARBA00022918"/>
    </source>
</evidence>
<dbReference type="PANTHER" id="PTHR34047:SF7">
    <property type="entry name" value="RNA-DIRECTED DNA POLYMERASE"/>
    <property type="match status" value="1"/>
</dbReference>
<dbReference type="SUPFAM" id="SSF56672">
    <property type="entry name" value="DNA/RNA polymerases"/>
    <property type="match status" value="1"/>
</dbReference>
<feature type="domain" description="Reverse transcriptase" evidence="10">
    <location>
        <begin position="1"/>
        <end position="277"/>
    </location>
</feature>
<protein>
    <recommendedName>
        <fullName evidence="1">RNA-directed DNA polymerase</fullName>
        <ecNumber evidence="1">2.7.7.49</ecNumber>
    </recommendedName>
</protein>
<dbReference type="InterPro" id="IPR043502">
    <property type="entry name" value="DNA/RNA_pol_sf"/>
</dbReference>
<evidence type="ECO:0000256" key="4">
    <source>
        <dbReference type="ARBA" id="ARBA00022723"/>
    </source>
</evidence>
<keyword evidence="2" id="KW-0808">Transferase</keyword>
<name>A0A2P8EI96_9GAMM</name>
<evidence type="ECO:0000256" key="3">
    <source>
        <dbReference type="ARBA" id="ARBA00022695"/>
    </source>
</evidence>
<dbReference type="GO" id="GO:0003723">
    <property type="term" value="F:RNA binding"/>
    <property type="evidence" value="ECO:0007669"/>
    <property type="project" value="InterPro"/>
</dbReference>
<dbReference type="Proteomes" id="UP000242133">
    <property type="component" value="Unassembled WGS sequence"/>
</dbReference>